<gene>
    <name evidence="8" type="ORF">ACFSYJ_01950</name>
</gene>
<dbReference type="PRINTS" id="PR00301">
    <property type="entry name" value="HEATSHOCK70"/>
</dbReference>
<comment type="caution">
    <text evidence="8">The sequence shown here is derived from an EMBL/GenBank/DDBJ whole genome shotgun (WGS) entry which is preliminary data.</text>
</comment>
<proteinExistence type="inferred from homology"/>
<evidence type="ECO:0000256" key="5">
    <source>
        <dbReference type="ARBA" id="ARBA00023016"/>
    </source>
</evidence>
<comment type="similarity">
    <text evidence="1">Belongs to the heat shock protein 70 family.</text>
</comment>
<dbReference type="SUPFAM" id="SSF53067">
    <property type="entry name" value="Actin-like ATPase domain"/>
    <property type="match status" value="2"/>
</dbReference>
<dbReference type="Gene3D" id="3.30.420.40">
    <property type="match status" value="2"/>
</dbReference>
<dbReference type="PANTHER" id="PTHR19375">
    <property type="entry name" value="HEAT SHOCK PROTEIN 70KDA"/>
    <property type="match status" value="1"/>
</dbReference>
<dbReference type="InterPro" id="IPR013126">
    <property type="entry name" value="Hsp_70_fam"/>
</dbReference>
<evidence type="ECO:0000256" key="3">
    <source>
        <dbReference type="ARBA" id="ARBA00022741"/>
    </source>
</evidence>
<reference evidence="9" key="1">
    <citation type="journal article" date="2019" name="Int. J. Syst. Evol. Microbiol.">
        <title>The Global Catalogue of Microorganisms (GCM) 10K type strain sequencing project: providing services to taxonomists for standard genome sequencing and annotation.</title>
        <authorList>
            <consortium name="The Broad Institute Genomics Platform"/>
            <consortium name="The Broad Institute Genome Sequencing Center for Infectious Disease"/>
            <person name="Wu L."/>
            <person name="Ma J."/>
        </authorList>
    </citation>
    <scope>NUCLEOTIDE SEQUENCE [LARGE SCALE GENOMIC DNA]</scope>
    <source>
        <strain evidence="9">CGMCC 4.7643</strain>
    </source>
</reference>
<dbReference type="Proteomes" id="UP001597419">
    <property type="component" value="Unassembled WGS sequence"/>
</dbReference>
<dbReference type="InterPro" id="IPR018181">
    <property type="entry name" value="Heat_shock_70_CS"/>
</dbReference>
<dbReference type="InterPro" id="IPR043129">
    <property type="entry name" value="ATPase_NBD"/>
</dbReference>
<sequence>MRETIDFGIDLGTTNSAIAVAADHGAVSIVKSVGDEREITPSAVWIPKRDQVFVGVRARERVERDPANAAAEFKQDMGLADAGRPFERAGVTLTPQQLSAEVLKSLRGNVVARLGESPGCAVITVPAAFTLDQRRATTDAAELAGFDLECPLVQEPTAAAFAYGLDNSTEDAHWMVFDFGGGTFDAAVVSKRDGELRVLNHAGDLHLGGKQIDWALAERVLAPAAADALGFAGFRRDNPKWRANFATLKGLAEQAKIQLSVQYETVIMDELLDEHGSSETFEYTLRRDRLDAIAEPYYARAVDLCRDALAEAMLDAGDIDRLLLVGGATLAPGLRERLADPRHGLGIELDIGLDPTTVVARGAAIFASTIRRPRTGAPAPAPGEFAVSLVYDPRVSTRTTSVAGTLHSSSTVDWSGYAVTLANPGGVPSFRSARTPVNRTGAFVTEVDVDPHRTSRFTIELTDGTGARCALTPDSLSITHGETEFGGVTLEHSLGIQLHDRLFAPVLAKGTPLPKARTERFVTAEALRRADTEAMIRIPVVQGERRRGDRNREVGMLQIRPRDLRIDLPQGSDIEVTFEMNASSLVTVSAEVPLLDALFEARIDMSGLRTQAPEVLEVMLIDTQRRRDSLRGESAKSPDAGRRMAELERKDPFAVAREQVRVSKVDPSAAKDAEDRLRDIQAELDEVEDAVRLTELVQELQDLLNEAAQLVGQAGSPADRQELDALNGRARDAIRSQDAAAVRTQIDRGTAFVIELERRTPDWPVKVFYSLVARVGTAPGAGPLVDAGKRAIGAGDQRALTEVNRQLFGLIPPEKRDGTIGVVQKR</sequence>
<feature type="coiled-coil region" evidence="7">
    <location>
        <begin position="670"/>
        <end position="713"/>
    </location>
</feature>
<dbReference type="InterPro" id="IPR029047">
    <property type="entry name" value="HSP70_peptide-bd_sf"/>
</dbReference>
<dbReference type="CDD" id="cd24029">
    <property type="entry name" value="ASKHA_NBD_HSP70_DnaK_HscA_HscC"/>
    <property type="match status" value="1"/>
</dbReference>
<evidence type="ECO:0000256" key="1">
    <source>
        <dbReference type="ARBA" id="ARBA00007381"/>
    </source>
</evidence>
<protein>
    <submittedName>
        <fullName evidence="8">Hsp70 family protein</fullName>
    </submittedName>
</protein>
<evidence type="ECO:0000256" key="7">
    <source>
        <dbReference type="SAM" id="Coils"/>
    </source>
</evidence>
<dbReference type="Gene3D" id="2.60.34.10">
    <property type="entry name" value="Substrate Binding Domain Of DNAk, Chain A, domain 1"/>
    <property type="match status" value="1"/>
</dbReference>
<evidence type="ECO:0000313" key="9">
    <source>
        <dbReference type="Proteomes" id="UP001597419"/>
    </source>
</evidence>
<evidence type="ECO:0000256" key="2">
    <source>
        <dbReference type="ARBA" id="ARBA00022553"/>
    </source>
</evidence>
<dbReference type="PROSITE" id="PS00297">
    <property type="entry name" value="HSP70_1"/>
    <property type="match status" value="1"/>
</dbReference>
<dbReference type="EMBL" id="JBHUKU010000002">
    <property type="protein sequence ID" value="MFD2457338.1"/>
    <property type="molecule type" value="Genomic_DNA"/>
</dbReference>
<keyword evidence="7" id="KW-0175">Coiled coil</keyword>
<accession>A0ABW5G8G1</accession>
<evidence type="ECO:0000256" key="6">
    <source>
        <dbReference type="ARBA" id="ARBA00023186"/>
    </source>
</evidence>
<name>A0ABW5G8G1_9PSEU</name>
<evidence type="ECO:0000256" key="4">
    <source>
        <dbReference type="ARBA" id="ARBA00022840"/>
    </source>
</evidence>
<dbReference type="Pfam" id="PF00012">
    <property type="entry name" value="HSP70"/>
    <property type="match status" value="2"/>
</dbReference>
<dbReference type="RefSeq" id="WP_345388565.1">
    <property type="nucleotide sequence ID" value="NZ_BAABHG010000003.1"/>
</dbReference>
<organism evidence="8 9">
    <name type="scientific">Amycolatopsis samaneae</name>
    <dbReference type="NCBI Taxonomy" id="664691"/>
    <lineage>
        <taxon>Bacteria</taxon>
        <taxon>Bacillati</taxon>
        <taxon>Actinomycetota</taxon>
        <taxon>Actinomycetes</taxon>
        <taxon>Pseudonocardiales</taxon>
        <taxon>Pseudonocardiaceae</taxon>
        <taxon>Amycolatopsis</taxon>
    </lineage>
</organism>
<keyword evidence="4" id="KW-0067">ATP-binding</keyword>
<keyword evidence="3" id="KW-0547">Nucleotide-binding</keyword>
<keyword evidence="5" id="KW-0346">Stress response</keyword>
<dbReference type="Gene3D" id="3.90.640.10">
    <property type="entry name" value="Actin, Chain A, domain 4"/>
    <property type="match status" value="1"/>
</dbReference>
<keyword evidence="6" id="KW-0143">Chaperone</keyword>
<evidence type="ECO:0000313" key="8">
    <source>
        <dbReference type="EMBL" id="MFD2457338.1"/>
    </source>
</evidence>
<keyword evidence="2" id="KW-0597">Phosphoprotein</keyword>
<dbReference type="SUPFAM" id="SSF100920">
    <property type="entry name" value="Heat shock protein 70kD (HSP70), peptide-binding domain"/>
    <property type="match status" value="1"/>
</dbReference>
<keyword evidence="9" id="KW-1185">Reference proteome</keyword>